<evidence type="ECO:0000313" key="2">
    <source>
        <dbReference type="Proteomes" id="UP000242381"/>
    </source>
</evidence>
<gene>
    <name evidence="1" type="ORF">BCV71DRAFT_14950</name>
</gene>
<accession>A0A1X0RXA7</accession>
<protein>
    <submittedName>
        <fullName evidence="1">Uncharacterized protein</fullName>
    </submittedName>
</protein>
<reference evidence="1 2" key="1">
    <citation type="journal article" date="2016" name="Proc. Natl. Acad. Sci. U.S.A.">
        <title>Lipid metabolic changes in an early divergent fungus govern the establishment of a mutualistic symbiosis with endobacteria.</title>
        <authorList>
            <person name="Lastovetsky O.A."/>
            <person name="Gaspar M.L."/>
            <person name="Mondo S.J."/>
            <person name="LaButti K.M."/>
            <person name="Sandor L."/>
            <person name="Grigoriev I.V."/>
            <person name="Henry S.A."/>
            <person name="Pawlowska T.E."/>
        </authorList>
    </citation>
    <scope>NUCLEOTIDE SEQUENCE [LARGE SCALE GENOMIC DNA]</scope>
    <source>
        <strain evidence="1 2">ATCC 11559</strain>
    </source>
</reference>
<evidence type="ECO:0000313" key="1">
    <source>
        <dbReference type="EMBL" id="ORE16629.1"/>
    </source>
</evidence>
<dbReference type="EMBL" id="KV921379">
    <property type="protein sequence ID" value="ORE16629.1"/>
    <property type="molecule type" value="Genomic_DNA"/>
</dbReference>
<organism evidence="1 2">
    <name type="scientific">Rhizopus microsporus</name>
    <dbReference type="NCBI Taxonomy" id="58291"/>
    <lineage>
        <taxon>Eukaryota</taxon>
        <taxon>Fungi</taxon>
        <taxon>Fungi incertae sedis</taxon>
        <taxon>Mucoromycota</taxon>
        <taxon>Mucoromycotina</taxon>
        <taxon>Mucoromycetes</taxon>
        <taxon>Mucorales</taxon>
        <taxon>Mucorineae</taxon>
        <taxon>Rhizopodaceae</taxon>
        <taxon>Rhizopus</taxon>
    </lineage>
</organism>
<dbReference type="AlphaFoldDB" id="A0A1X0RXA7"/>
<name>A0A1X0RXA7_RHIZD</name>
<sequence length="73" mass="8625">MRKVGTDALKGITCKYPNVSRKTMERVRVYSVHAIQKPMTLIKILFKKCKKKLESCRIVIQLYCYWSLKKENS</sequence>
<dbReference type="Proteomes" id="UP000242381">
    <property type="component" value="Unassembled WGS sequence"/>
</dbReference>
<proteinExistence type="predicted"/>